<evidence type="ECO:0000313" key="2">
    <source>
        <dbReference type="Proteomes" id="UP000325300"/>
    </source>
</evidence>
<comment type="caution">
    <text evidence="1">The sequence shown here is derived from an EMBL/GenBank/DDBJ whole genome shotgun (WGS) entry which is preliminary data.</text>
</comment>
<evidence type="ECO:0000313" key="1">
    <source>
        <dbReference type="EMBL" id="TYK94286.1"/>
    </source>
</evidence>
<dbReference type="AlphaFoldDB" id="A0A5S4TIK1"/>
<proteinExistence type="predicted"/>
<organism evidence="1 2">
    <name type="scientific">Streptococcus pyogenes</name>
    <dbReference type="NCBI Taxonomy" id="1314"/>
    <lineage>
        <taxon>Bacteria</taxon>
        <taxon>Bacillati</taxon>
        <taxon>Bacillota</taxon>
        <taxon>Bacilli</taxon>
        <taxon>Lactobacillales</taxon>
        <taxon>Streptococcaceae</taxon>
        <taxon>Streptococcus</taxon>
    </lineage>
</organism>
<protein>
    <recommendedName>
        <fullName evidence="3">Apea-like HEPN domain-containing protein</fullName>
    </recommendedName>
</protein>
<dbReference type="RefSeq" id="WP_023612101.1">
    <property type="nucleotide sequence ID" value="NZ_AP017629.1"/>
</dbReference>
<reference evidence="1 2" key="1">
    <citation type="submission" date="2019-02" db="EMBL/GenBank/DDBJ databases">
        <title>Novel genomic isolates of S. pyogenes and S. dysgalactiae subsp. equisimilis associated to necrotising fasciitis (NSTI).</title>
        <authorList>
            <person name="Barrantes I."/>
        </authorList>
    </citation>
    <scope>NUCLEOTIDE SEQUENCE [LARGE SCALE GENOMIC DNA]</scope>
    <source>
        <strain evidence="1 2">SPY5003</strain>
    </source>
</reference>
<accession>A0A5S4TIK1</accession>
<sequence>MYLKYIFKIKDRNLVSDYESLVRNLTINLQKLVIKDRTALIGDKQLPITIYYRGENEKFPTGIVKVESDSVEGLELFDKTIKEIVGNESRFGKFTCIYDGISTYYSTEIYSELHEIERRTQEFLREAFFLSDKSGELKEYQATIKKMDSSDFSFSKLINEIFKASDITDTFIDHVRACVEFGTVPNGDLLPKSFWDSLDNSLLDDKEQGLEINNLLNEIRSTRNTIAHCKEFKKKDYINCIEQVKKLKQALDKIIASIESTDISKMSREVSRINNSLQADNDYIKQKYFIEYDIFEKDILARTGLLEIDWENVSDDIEPLKIHRNFYESISEKTDSEVIEEIKNLEDINFTDEKGNDLDDLTIIVPAQDEGFKRVFLGQREWYDIRIGKSKRNRIKYIAGYEVAPESGVKYWAEVDKIVPSDNYVGYWKVIFKGEVKEYSEYKKLGNTWPPQNSRYVSKKALDEAKYLSDVF</sequence>
<gene>
    <name evidence="1" type="ORF">E0F67_08470</name>
</gene>
<dbReference type="Proteomes" id="UP000325300">
    <property type="component" value="Unassembled WGS sequence"/>
</dbReference>
<dbReference type="EMBL" id="SJLI01000009">
    <property type="protein sequence ID" value="TYK94286.1"/>
    <property type="molecule type" value="Genomic_DNA"/>
</dbReference>
<name>A0A5S4TIK1_STRPY</name>
<evidence type="ECO:0008006" key="3">
    <source>
        <dbReference type="Google" id="ProtNLM"/>
    </source>
</evidence>